<gene>
    <name evidence="2" type="ORF">D4764_10G0007330</name>
</gene>
<dbReference type="Proteomes" id="UP000324091">
    <property type="component" value="Chromosome 10"/>
</dbReference>
<evidence type="ECO:0000256" key="1">
    <source>
        <dbReference type="SAM" id="MobiDB-lite"/>
    </source>
</evidence>
<feature type="compositionally biased region" description="Basic and acidic residues" evidence="1">
    <location>
        <begin position="49"/>
        <end position="66"/>
    </location>
</feature>
<proteinExistence type="predicted"/>
<accession>A0A5C6PK57</accession>
<evidence type="ECO:0000313" key="3">
    <source>
        <dbReference type="Proteomes" id="UP000324091"/>
    </source>
</evidence>
<dbReference type="AlphaFoldDB" id="A0A5C6PK57"/>
<dbReference type="EMBL" id="RHFK02000002">
    <property type="protein sequence ID" value="TWW79703.1"/>
    <property type="molecule type" value="Genomic_DNA"/>
</dbReference>
<name>A0A5C6PK57_9TELE</name>
<keyword evidence="3" id="KW-1185">Reference proteome</keyword>
<evidence type="ECO:0000313" key="2">
    <source>
        <dbReference type="EMBL" id="TWW79703.1"/>
    </source>
</evidence>
<organism evidence="2 3">
    <name type="scientific">Takifugu flavidus</name>
    <name type="common">sansaifugu</name>
    <dbReference type="NCBI Taxonomy" id="433684"/>
    <lineage>
        <taxon>Eukaryota</taxon>
        <taxon>Metazoa</taxon>
        <taxon>Chordata</taxon>
        <taxon>Craniata</taxon>
        <taxon>Vertebrata</taxon>
        <taxon>Euteleostomi</taxon>
        <taxon>Actinopterygii</taxon>
        <taxon>Neopterygii</taxon>
        <taxon>Teleostei</taxon>
        <taxon>Neoteleostei</taxon>
        <taxon>Acanthomorphata</taxon>
        <taxon>Eupercaria</taxon>
        <taxon>Tetraodontiformes</taxon>
        <taxon>Tetradontoidea</taxon>
        <taxon>Tetraodontidae</taxon>
        <taxon>Takifugu</taxon>
    </lineage>
</organism>
<sequence>MHAPPPPPPPPPTFPLPSIICPLSCDAIRQAGSQEQHKALQLRHCCPSADRERERGRDGPKNDYRRGRWPPLVDPREVAEAAALLLTSSVPYEYIENTLLPRQQGQNIIFTSSAASCSTNL</sequence>
<reference evidence="2 3" key="1">
    <citation type="submission" date="2019-04" db="EMBL/GenBank/DDBJ databases">
        <title>Chromosome genome assembly for Takifugu flavidus.</title>
        <authorList>
            <person name="Xiao S."/>
        </authorList>
    </citation>
    <scope>NUCLEOTIDE SEQUENCE [LARGE SCALE GENOMIC DNA]</scope>
    <source>
        <strain evidence="2">HTHZ2018</strain>
        <tissue evidence="2">Muscle</tissue>
    </source>
</reference>
<protein>
    <submittedName>
        <fullName evidence="2">Uncharacterized protein</fullName>
    </submittedName>
</protein>
<comment type="caution">
    <text evidence="2">The sequence shown here is derived from an EMBL/GenBank/DDBJ whole genome shotgun (WGS) entry which is preliminary data.</text>
</comment>
<feature type="region of interest" description="Disordered" evidence="1">
    <location>
        <begin position="39"/>
        <end position="69"/>
    </location>
</feature>